<proteinExistence type="inferred from homology"/>
<comment type="subcellular location">
    <subcellularLocation>
        <location evidence="1 15">Cell inner membrane</location>
        <topology evidence="1 15">Peripheral membrane protein</topology>
        <orientation evidence="1 15">Cytoplasmic side</orientation>
    </subcellularLocation>
</comment>
<evidence type="ECO:0000256" key="11">
    <source>
        <dbReference type="ARBA" id="ARBA00022985"/>
    </source>
</evidence>
<keyword evidence="6 15" id="KW-0997">Cell inner membrane</keyword>
<dbReference type="InterPro" id="IPR022826">
    <property type="entry name" value="KDO_kinase"/>
</dbReference>
<evidence type="ECO:0000256" key="8">
    <source>
        <dbReference type="ARBA" id="ARBA00022741"/>
    </source>
</evidence>
<protein>
    <recommendedName>
        <fullName evidence="13 15">3-deoxy-D-manno-octulosonic acid kinase</fullName>
        <shortName evidence="15">Kdo kinase</shortName>
        <ecNumber evidence="4 15">2.7.1.166</ecNumber>
    </recommendedName>
</protein>
<evidence type="ECO:0000256" key="3">
    <source>
        <dbReference type="ARBA" id="ARBA00010327"/>
    </source>
</evidence>
<evidence type="ECO:0000256" key="9">
    <source>
        <dbReference type="ARBA" id="ARBA00022777"/>
    </source>
</evidence>
<evidence type="ECO:0000313" key="17">
    <source>
        <dbReference type="Proteomes" id="UP001149719"/>
    </source>
</evidence>
<dbReference type="NCBIfam" id="NF002475">
    <property type="entry name" value="PRK01723.1"/>
    <property type="match status" value="1"/>
</dbReference>
<evidence type="ECO:0000256" key="5">
    <source>
        <dbReference type="ARBA" id="ARBA00022475"/>
    </source>
</evidence>
<comment type="catalytic activity">
    <reaction evidence="14 15">
        <text>an alpha-Kdo-(2-&gt;6)-lipid IVA + ATP = a 4-O-phospho-alpha-Kdo-(2-&gt;6)-lipid IVA + ADP + H(+)</text>
        <dbReference type="Rhea" id="RHEA:74271"/>
        <dbReference type="ChEBI" id="CHEBI:15378"/>
        <dbReference type="ChEBI" id="CHEBI:30616"/>
        <dbReference type="ChEBI" id="CHEBI:176428"/>
        <dbReference type="ChEBI" id="CHEBI:193140"/>
        <dbReference type="ChEBI" id="CHEBI:456216"/>
        <dbReference type="EC" id="2.7.1.166"/>
    </reaction>
</comment>
<feature type="active site" evidence="15">
    <location>
        <position position="165"/>
    </location>
</feature>
<dbReference type="EMBL" id="JAPUBN010000019">
    <property type="protein sequence ID" value="MCZ2722777.1"/>
    <property type="molecule type" value="Genomic_DNA"/>
</dbReference>
<organism evidence="16 17">
    <name type="scientific">Marinomonas phaeophyticola</name>
    <dbReference type="NCBI Taxonomy" id="3004091"/>
    <lineage>
        <taxon>Bacteria</taxon>
        <taxon>Pseudomonadati</taxon>
        <taxon>Pseudomonadota</taxon>
        <taxon>Gammaproteobacteria</taxon>
        <taxon>Oceanospirillales</taxon>
        <taxon>Oceanospirillaceae</taxon>
        <taxon>Marinomonas</taxon>
    </lineage>
</organism>
<evidence type="ECO:0000256" key="4">
    <source>
        <dbReference type="ARBA" id="ARBA00011988"/>
    </source>
</evidence>
<keyword evidence="17" id="KW-1185">Reference proteome</keyword>
<dbReference type="Pfam" id="PF06293">
    <property type="entry name" value="Kdo"/>
    <property type="match status" value="1"/>
</dbReference>
<keyword evidence="8 15" id="KW-0547">Nucleotide-binding</keyword>
<dbReference type="Gene3D" id="1.10.510.10">
    <property type="entry name" value="Transferase(Phosphotransferase) domain 1"/>
    <property type="match status" value="1"/>
</dbReference>
<comment type="pathway">
    <text evidence="2 15">Bacterial outer membrane biogenesis; LPS core biosynthesis.</text>
</comment>
<comment type="similarity">
    <text evidence="3 15">Belongs to the protein kinase superfamily. KdkA/RfaP family.</text>
</comment>
<evidence type="ECO:0000256" key="1">
    <source>
        <dbReference type="ARBA" id="ARBA00004515"/>
    </source>
</evidence>
<dbReference type="Proteomes" id="UP001149719">
    <property type="component" value="Unassembled WGS sequence"/>
</dbReference>
<accession>A0ABT4JXJ2</accession>
<keyword evidence="12 15" id="KW-0472">Membrane</keyword>
<evidence type="ECO:0000256" key="12">
    <source>
        <dbReference type="ARBA" id="ARBA00023136"/>
    </source>
</evidence>
<dbReference type="GO" id="GO:0016301">
    <property type="term" value="F:kinase activity"/>
    <property type="evidence" value="ECO:0007669"/>
    <property type="project" value="UniProtKB-KW"/>
</dbReference>
<evidence type="ECO:0000256" key="7">
    <source>
        <dbReference type="ARBA" id="ARBA00022679"/>
    </source>
</evidence>
<dbReference type="RefSeq" id="WP_269126693.1">
    <property type="nucleotide sequence ID" value="NZ_JAPUBN010000019.1"/>
</dbReference>
<keyword evidence="9 15" id="KW-0418">Kinase</keyword>
<evidence type="ECO:0000256" key="14">
    <source>
        <dbReference type="ARBA" id="ARBA00034417"/>
    </source>
</evidence>
<name>A0ABT4JXJ2_9GAMM</name>
<evidence type="ECO:0000256" key="2">
    <source>
        <dbReference type="ARBA" id="ARBA00004713"/>
    </source>
</evidence>
<comment type="caution">
    <text evidence="16">The sequence shown here is derived from an EMBL/GenBank/DDBJ whole genome shotgun (WGS) entry which is preliminary data.</text>
</comment>
<sequence>MLQRQLVTNNIELLLSDTILPITEDWFSADYWQSRNELVGTATGRGTVWFIENNYGAFVLRKYRRGGLIAKLLKFRFFFKNMEKTRVFQELTLLEYMVEKGLPVPRAIAGKVNQYNGFYEAFILIETLKEAKELFHLLRANKAVHWYSIGQTIKRFHEEGIYHSDLNCHNIMIDQTQKIWLIDFDKCDQRPQNDEWQNSNLQRLLRSLEKENDLHNDIHFNEHHWAQLLEGYHGKTEKN</sequence>
<gene>
    <name evidence="15" type="primary">kdkA</name>
    <name evidence="16" type="ORF">O1D97_14440</name>
</gene>
<evidence type="ECO:0000313" key="16">
    <source>
        <dbReference type="EMBL" id="MCZ2722777.1"/>
    </source>
</evidence>
<keyword evidence="11 15" id="KW-0448">Lipopolysaccharide biosynthesis</keyword>
<keyword evidence="10 15" id="KW-0067">ATP-binding</keyword>
<dbReference type="EC" id="2.7.1.166" evidence="4 15"/>
<keyword evidence="5 15" id="KW-1003">Cell membrane</keyword>
<comment type="function">
    <text evidence="15">Catalyzes the ATP-dependent phosphorylation of the 3-deoxy-D-manno-octulosonic acid (Kdo) residue in Kdo-lipid IV(A) at the 4-OH position.</text>
</comment>
<keyword evidence="7 15" id="KW-0808">Transferase</keyword>
<evidence type="ECO:0000256" key="6">
    <source>
        <dbReference type="ARBA" id="ARBA00022519"/>
    </source>
</evidence>
<evidence type="ECO:0000256" key="13">
    <source>
        <dbReference type="ARBA" id="ARBA00029511"/>
    </source>
</evidence>
<dbReference type="InterPro" id="IPR011009">
    <property type="entry name" value="Kinase-like_dom_sf"/>
</dbReference>
<evidence type="ECO:0000256" key="10">
    <source>
        <dbReference type="ARBA" id="ARBA00022840"/>
    </source>
</evidence>
<evidence type="ECO:0000256" key="15">
    <source>
        <dbReference type="HAMAP-Rule" id="MF_00521"/>
    </source>
</evidence>
<dbReference type="SUPFAM" id="SSF56112">
    <property type="entry name" value="Protein kinase-like (PK-like)"/>
    <property type="match status" value="1"/>
</dbReference>
<reference evidence="16" key="1">
    <citation type="submission" date="2022-12" db="EMBL/GenBank/DDBJ databases">
        <title>Marinomonas 15G1-11 sp. nov, isolated from marine algae.</title>
        <authorList>
            <person name="Butt M."/>
            <person name="Choi D.G."/>
            <person name="Kim J.M."/>
            <person name="Lee J.K."/>
            <person name="Baek J.H."/>
            <person name="Jeon C.O."/>
        </authorList>
    </citation>
    <scope>NUCLEOTIDE SEQUENCE</scope>
    <source>
        <strain evidence="16">15G1-11</strain>
    </source>
</reference>
<dbReference type="HAMAP" id="MF_00521">
    <property type="entry name" value="KDO_kinase"/>
    <property type="match status" value="1"/>
</dbReference>